<feature type="transmembrane region" description="Helical" evidence="7">
    <location>
        <begin position="312"/>
        <end position="336"/>
    </location>
</feature>
<feature type="transmembrane region" description="Helical" evidence="7">
    <location>
        <begin position="441"/>
        <end position="464"/>
    </location>
</feature>
<evidence type="ECO:0000256" key="6">
    <source>
        <dbReference type="SAM" id="MobiDB-lite"/>
    </source>
</evidence>
<dbReference type="SUPFAM" id="SSF103473">
    <property type="entry name" value="MFS general substrate transporter"/>
    <property type="match status" value="1"/>
</dbReference>
<dbReference type="AlphaFoldDB" id="A0A1E3BEQ4"/>
<name>A0A1E3BEQ4_ASPCR</name>
<dbReference type="Proteomes" id="UP000094569">
    <property type="component" value="Unassembled WGS sequence"/>
</dbReference>
<dbReference type="PROSITE" id="PS50850">
    <property type="entry name" value="MFS"/>
    <property type="match status" value="1"/>
</dbReference>
<dbReference type="OrthoDB" id="3936150at2759"/>
<dbReference type="PANTHER" id="PTHR23511:SF4">
    <property type="entry name" value="MAJOR FACILITATOR SUPERFAMILY (MFS) PROFILE DOMAIN-CONTAINING PROTEIN"/>
    <property type="match status" value="1"/>
</dbReference>
<feature type="transmembrane region" description="Helical" evidence="7">
    <location>
        <begin position="171"/>
        <end position="194"/>
    </location>
</feature>
<keyword evidence="10" id="KW-1185">Reference proteome</keyword>
<dbReference type="GO" id="GO:0022857">
    <property type="term" value="F:transmembrane transporter activity"/>
    <property type="evidence" value="ECO:0007669"/>
    <property type="project" value="InterPro"/>
</dbReference>
<dbReference type="Pfam" id="PF07690">
    <property type="entry name" value="MFS_1"/>
    <property type="match status" value="1"/>
</dbReference>
<dbReference type="PANTHER" id="PTHR23511">
    <property type="entry name" value="SYNAPTIC VESICLE GLYCOPROTEIN 2"/>
    <property type="match status" value="1"/>
</dbReference>
<feature type="transmembrane region" description="Helical" evidence="7">
    <location>
        <begin position="95"/>
        <end position="113"/>
    </location>
</feature>
<gene>
    <name evidence="9" type="ORF">SI65_04403</name>
</gene>
<dbReference type="VEuPathDB" id="FungiDB:SI65_04403"/>
<organism evidence="9 10">
    <name type="scientific">Aspergillus cristatus</name>
    <name type="common">Chinese Fuzhuan brick tea-fermentation fungus</name>
    <name type="synonym">Eurotium cristatum</name>
    <dbReference type="NCBI Taxonomy" id="573508"/>
    <lineage>
        <taxon>Eukaryota</taxon>
        <taxon>Fungi</taxon>
        <taxon>Dikarya</taxon>
        <taxon>Ascomycota</taxon>
        <taxon>Pezizomycotina</taxon>
        <taxon>Eurotiomycetes</taxon>
        <taxon>Eurotiomycetidae</taxon>
        <taxon>Eurotiales</taxon>
        <taxon>Aspergillaceae</taxon>
        <taxon>Aspergillus</taxon>
        <taxon>Aspergillus subgen. Aspergillus</taxon>
    </lineage>
</organism>
<keyword evidence="2" id="KW-0813">Transport</keyword>
<comment type="subcellular location">
    <subcellularLocation>
        <location evidence="1">Membrane</location>
        <topology evidence="1">Multi-pass membrane protein</topology>
    </subcellularLocation>
</comment>
<proteinExistence type="predicted"/>
<keyword evidence="4 7" id="KW-1133">Transmembrane helix</keyword>
<sequence>MDTEKKSELTHDAPSLLEGEISHQTTASPPSTNESLIQDAIEAIGMGRYQWQLMASCGFGFIADQMLLVSISLVMPQASKEFAPRYATLLPATQYAGLGVGAIAFGFLADLAGRRLTWQISIFGVSIFTAAGAASPTWAALNVFVVLAAFFGGGNLAIDLTVLAECLPRRWGFLLSSLACLWGLGSAVTGLIAWPLVANFCCPQGATSVTCSKVDNMGWRYLYIIIGVLCLVMSILRSFALGMTESPKWLASQGKRDETVTSVNTISRVNKSTYTMSSFQLHTQQAESSKHLKSVLSMVANLFHGNQQARSMICLIMIWLLVGIAYPVYTVFLTYYLEAHGAQLGDGSLYQTYRDWSVSSAVGMVGPILSAYLVQVPLLGRRHTITLMACGCPICAGAFTTVKNEAQNLALSCMINFFLNAMYGVIYGYTPEIMPDKYRAIGCGLTLACGRVASLSAPFIATWGNVYSSVPIFVCCGLFVAIGVVALALPFEPRDIDGSL</sequence>
<evidence type="ECO:0000256" key="7">
    <source>
        <dbReference type="SAM" id="Phobius"/>
    </source>
</evidence>
<feature type="transmembrane region" description="Helical" evidence="7">
    <location>
        <begin position="120"/>
        <end position="138"/>
    </location>
</feature>
<comment type="caution">
    <text evidence="9">The sequence shown here is derived from an EMBL/GenBank/DDBJ whole genome shotgun (WGS) entry which is preliminary data.</text>
</comment>
<feature type="transmembrane region" description="Helical" evidence="7">
    <location>
        <begin position="53"/>
        <end position="75"/>
    </location>
</feature>
<evidence type="ECO:0000256" key="3">
    <source>
        <dbReference type="ARBA" id="ARBA00022692"/>
    </source>
</evidence>
<dbReference type="GO" id="GO:0016020">
    <property type="term" value="C:membrane"/>
    <property type="evidence" value="ECO:0007669"/>
    <property type="project" value="UniProtKB-SubCell"/>
</dbReference>
<evidence type="ECO:0000256" key="2">
    <source>
        <dbReference type="ARBA" id="ARBA00022448"/>
    </source>
</evidence>
<protein>
    <recommendedName>
        <fullName evidence="8">Major facilitator superfamily (MFS) profile domain-containing protein</fullName>
    </recommendedName>
</protein>
<feature type="region of interest" description="Disordered" evidence="6">
    <location>
        <begin position="1"/>
        <end position="32"/>
    </location>
</feature>
<dbReference type="InterPro" id="IPR011701">
    <property type="entry name" value="MFS"/>
</dbReference>
<feature type="compositionally biased region" description="Polar residues" evidence="6">
    <location>
        <begin position="22"/>
        <end position="32"/>
    </location>
</feature>
<feature type="domain" description="Major facilitator superfamily (MFS) profile" evidence="8">
    <location>
        <begin position="53"/>
        <end position="495"/>
    </location>
</feature>
<evidence type="ECO:0000313" key="9">
    <source>
        <dbReference type="EMBL" id="ODM19419.1"/>
    </source>
</evidence>
<feature type="transmembrane region" description="Helical" evidence="7">
    <location>
        <begin position="144"/>
        <end position="164"/>
    </location>
</feature>
<evidence type="ECO:0000259" key="8">
    <source>
        <dbReference type="PROSITE" id="PS50850"/>
    </source>
</evidence>
<dbReference type="CDD" id="cd17316">
    <property type="entry name" value="MFS_SV2_like"/>
    <property type="match status" value="1"/>
</dbReference>
<feature type="transmembrane region" description="Helical" evidence="7">
    <location>
        <begin position="408"/>
        <end position="429"/>
    </location>
</feature>
<dbReference type="InterPro" id="IPR036259">
    <property type="entry name" value="MFS_trans_sf"/>
</dbReference>
<feature type="compositionally biased region" description="Basic and acidic residues" evidence="6">
    <location>
        <begin position="1"/>
        <end position="11"/>
    </location>
</feature>
<keyword evidence="3 7" id="KW-0812">Transmembrane</keyword>
<evidence type="ECO:0000313" key="10">
    <source>
        <dbReference type="Proteomes" id="UP000094569"/>
    </source>
</evidence>
<feature type="transmembrane region" description="Helical" evidence="7">
    <location>
        <begin position="221"/>
        <end position="240"/>
    </location>
</feature>
<accession>A0A1E3BEQ4</accession>
<evidence type="ECO:0000256" key="4">
    <source>
        <dbReference type="ARBA" id="ARBA00022989"/>
    </source>
</evidence>
<feature type="transmembrane region" description="Helical" evidence="7">
    <location>
        <begin position="356"/>
        <end position="373"/>
    </location>
</feature>
<dbReference type="InterPro" id="IPR020846">
    <property type="entry name" value="MFS_dom"/>
</dbReference>
<dbReference type="Gene3D" id="1.20.1250.20">
    <property type="entry name" value="MFS general substrate transporter like domains"/>
    <property type="match status" value="1"/>
</dbReference>
<evidence type="ECO:0000256" key="1">
    <source>
        <dbReference type="ARBA" id="ARBA00004141"/>
    </source>
</evidence>
<keyword evidence="5 7" id="KW-0472">Membrane</keyword>
<feature type="transmembrane region" description="Helical" evidence="7">
    <location>
        <begin position="470"/>
        <end position="491"/>
    </location>
</feature>
<evidence type="ECO:0000256" key="5">
    <source>
        <dbReference type="ARBA" id="ARBA00023136"/>
    </source>
</evidence>
<reference evidence="9 10" key="1">
    <citation type="journal article" date="2016" name="BMC Genomics">
        <title>Comparative genomic and transcriptomic analyses of the Fuzhuan brick tea-fermentation fungus Aspergillus cristatus.</title>
        <authorList>
            <person name="Ge Y."/>
            <person name="Wang Y."/>
            <person name="Liu Y."/>
            <person name="Tan Y."/>
            <person name="Ren X."/>
            <person name="Zhang X."/>
            <person name="Hyde K.D."/>
            <person name="Liu Y."/>
            <person name="Liu Z."/>
        </authorList>
    </citation>
    <scope>NUCLEOTIDE SEQUENCE [LARGE SCALE GENOMIC DNA]</scope>
    <source>
        <strain evidence="9 10">GZAAS20.1005</strain>
    </source>
</reference>
<dbReference type="EMBL" id="JXNT01000004">
    <property type="protein sequence ID" value="ODM19419.1"/>
    <property type="molecule type" value="Genomic_DNA"/>
</dbReference>